<feature type="transmembrane region" description="Helical" evidence="6">
    <location>
        <begin position="128"/>
        <end position="150"/>
    </location>
</feature>
<dbReference type="PANTHER" id="PTHR30213:SF0">
    <property type="entry name" value="UPF0761 MEMBRANE PROTEIN YIHY"/>
    <property type="match status" value="1"/>
</dbReference>
<evidence type="ECO:0000256" key="4">
    <source>
        <dbReference type="ARBA" id="ARBA00022989"/>
    </source>
</evidence>
<dbReference type="OrthoDB" id="202693at2157"/>
<dbReference type="Proteomes" id="UP000198531">
    <property type="component" value="Unassembled WGS sequence"/>
</dbReference>
<dbReference type="AlphaFoldDB" id="A0A1I6HS68"/>
<evidence type="ECO:0000256" key="3">
    <source>
        <dbReference type="ARBA" id="ARBA00022692"/>
    </source>
</evidence>
<comment type="subcellular location">
    <subcellularLocation>
        <location evidence="1">Cell membrane</location>
        <topology evidence="1">Multi-pass membrane protein</topology>
    </subcellularLocation>
</comment>
<evidence type="ECO:0000313" key="7">
    <source>
        <dbReference type="EMBL" id="SFR57289.1"/>
    </source>
</evidence>
<dbReference type="RefSeq" id="WP_089807911.1">
    <property type="nucleotide sequence ID" value="NZ_FOYT01000002.1"/>
</dbReference>
<keyword evidence="2" id="KW-1003">Cell membrane</keyword>
<dbReference type="Pfam" id="PF03631">
    <property type="entry name" value="Virul_fac_BrkB"/>
    <property type="match status" value="1"/>
</dbReference>
<evidence type="ECO:0000256" key="2">
    <source>
        <dbReference type="ARBA" id="ARBA00022475"/>
    </source>
</evidence>
<evidence type="ECO:0000313" key="8">
    <source>
        <dbReference type="Proteomes" id="UP000198531"/>
    </source>
</evidence>
<dbReference type="PIRSF" id="PIRSF035875">
    <property type="entry name" value="RNase_BN"/>
    <property type="match status" value="1"/>
</dbReference>
<dbReference type="GO" id="GO:0005886">
    <property type="term" value="C:plasma membrane"/>
    <property type="evidence" value="ECO:0007669"/>
    <property type="project" value="UniProtKB-SubCell"/>
</dbReference>
<sequence>MSRRNAAVETVRTVARSSLKHDIQYPAAALAYYGFVSLLPLLVLLLVVVGRPMVEPVRSATFRFLTPEAQGLVSDALANSTGKAGATAFAAAVLAWSAANVTAGFETMVDRVEDAAAESAPRRLRDAAGVLASFGLSVGSVVAASTLFVLLPNTALAAAGLGFLFVALSVVLLPLYYVPTSELPSPAAALPGAVTAALGWTVLLAGVRFYVSNAATYAIFGVLSVVLLVLTSLYLAAVVLMVGFVVNATLSGETAPTNAA</sequence>
<feature type="transmembrane region" description="Helical" evidence="6">
    <location>
        <begin position="30"/>
        <end position="49"/>
    </location>
</feature>
<reference evidence="8" key="1">
    <citation type="submission" date="2016-10" db="EMBL/GenBank/DDBJ databases">
        <authorList>
            <person name="Varghese N."/>
            <person name="Submissions S."/>
        </authorList>
    </citation>
    <scope>NUCLEOTIDE SEQUENCE [LARGE SCALE GENOMIC DNA]</scope>
    <source>
        <strain evidence="8">CGMCC 1.7736</strain>
    </source>
</reference>
<evidence type="ECO:0000256" key="5">
    <source>
        <dbReference type="ARBA" id="ARBA00023136"/>
    </source>
</evidence>
<dbReference type="InterPro" id="IPR017039">
    <property type="entry name" value="Virul_fac_BrkB"/>
</dbReference>
<organism evidence="7 8">
    <name type="scientific">Halogeometricum rufum</name>
    <dbReference type="NCBI Taxonomy" id="553469"/>
    <lineage>
        <taxon>Archaea</taxon>
        <taxon>Methanobacteriati</taxon>
        <taxon>Methanobacteriota</taxon>
        <taxon>Stenosarchaea group</taxon>
        <taxon>Halobacteria</taxon>
        <taxon>Halobacteriales</taxon>
        <taxon>Haloferacaceae</taxon>
        <taxon>Halogeometricum</taxon>
    </lineage>
</organism>
<protein>
    <submittedName>
        <fullName evidence="7">Membrane protein</fullName>
    </submittedName>
</protein>
<proteinExistence type="predicted"/>
<feature type="transmembrane region" description="Helical" evidence="6">
    <location>
        <begin position="217"/>
        <end position="246"/>
    </location>
</feature>
<keyword evidence="5 6" id="KW-0472">Membrane</keyword>
<dbReference type="PANTHER" id="PTHR30213">
    <property type="entry name" value="INNER MEMBRANE PROTEIN YHJD"/>
    <property type="match status" value="1"/>
</dbReference>
<evidence type="ECO:0000256" key="6">
    <source>
        <dbReference type="SAM" id="Phobius"/>
    </source>
</evidence>
<gene>
    <name evidence="7" type="ORF">SAMN04487947_2407</name>
</gene>
<keyword evidence="3 6" id="KW-0812">Transmembrane</keyword>
<name>A0A1I6HS68_9EURY</name>
<keyword evidence="4 6" id="KW-1133">Transmembrane helix</keyword>
<dbReference type="EMBL" id="FOYT01000002">
    <property type="protein sequence ID" value="SFR57289.1"/>
    <property type="molecule type" value="Genomic_DNA"/>
</dbReference>
<dbReference type="STRING" id="553469.SAMN04487947_2407"/>
<feature type="transmembrane region" description="Helical" evidence="6">
    <location>
        <begin position="156"/>
        <end position="178"/>
    </location>
</feature>
<feature type="transmembrane region" description="Helical" evidence="6">
    <location>
        <begin position="190"/>
        <end position="211"/>
    </location>
</feature>
<accession>A0A1I6HS68</accession>
<keyword evidence="8" id="KW-1185">Reference proteome</keyword>
<evidence type="ECO:0000256" key="1">
    <source>
        <dbReference type="ARBA" id="ARBA00004651"/>
    </source>
</evidence>